<dbReference type="GO" id="GO:0006636">
    <property type="term" value="P:unsaturated fatty acid biosynthetic process"/>
    <property type="evidence" value="ECO:0007669"/>
    <property type="project" value="TreeGrafter"/>
</dbReference>
<sequence>MGCFLMDFLTSMNAVTTSMWEGFRERNLGIEHIGIIYTTYVVFLVSCYFLQRCFSDKFTHYTKILKGFLVSLISLTSLKYVDMNTRLSINLLHVFNILQLCNVLEALSIKIKNSNGKSSSEENQIVNKYDLIGEKENDYLHEHELIGDTSKHLENIAKKILSNEKNLQQNEGILKEKEIIEEIEKKEKEEEEYMKKKNDLNSKKRNSKDKMNIFWIYVFFSQTFYIFFFFFFWKIIHDVMIIKVYLTLQLSKSLISLATNLYKDNSNVKLLKKMVDAASIAYLIWISLFFTKMLYTSNHASKLIQNFSTFSLVFHLYYAYVIFTNYIYTYYKQFRSSLFTFILFFHVFGFVGVIKLYYHDYGRSLFIQCIIFYLINGFGITFGAHRLWSHRAFKASPLVQVIFLVLNSFANQGSVIMWAKNHRLHHKYSDTKYDPHNIRNGFFYSHVGWLLYQKTKYVKEKEKEIYVDDLLRNSLLLLQHKLDPYFNFFFCFIIPGIYTYYMYNNFWDGFFILGALRWIITLHATWSINSASHSFGHRPYNADIKASNNIFTSIVALGEGCHNYHHVFPYCYAMNENFYILSINPTKYVIQFFYHLGLVWDLKSAQNICKEVRLRETLKIEKRNKLLSENIKNEIMKKEDTGYITDLMNSFKALCNDYINISTFMYILYLLRDITIIISIFLIHIWYCYNKYGNGTIFSKISENFSIIENNIFISTSSFIFFHIVLYALPMGTMFASLYSLVYECKRGLLFKNKFFNNFFGSIISSFILLPYTSEKTRKSLLMSLNEDFLKVLKGPIYFDLHTFIFSLFLVLYGLATYVFGYFYFFTFFLAPYVVFNAWLLIYIYLLKNPPCLNMDINTKDVDISVLNYFAFQSLLEWKQNNSVYQSKKRLYKMVFSFINFIHHHLCYTHVVEFINSKIPSYRSKEIYKHFDKTLDQYYSMRNDKFMEILKQFL</sequence>
<dbReference type="GO" id="GO:0004768">
    <property type="term" value="F:stearoyl-CoA 9-desaturase activity"/>
    <property type="evidence" value="ECO:0007669"/>
    <property type="project" value="UniProtKB-EC"/>
</dbReference>
<keyword evidence="15" id="KW-1185">Reference proteome</keyword>
<evidence type="ECO:0000256" key="9">
    <source>
        <dbReference type="ARBA" id="ARBA00023136"/>
    </source>
</evidence>
<evidence type="ECO:0000256" key="3">
    <source>
        <dbReference type="ARBA" id="ARBA00022516"/>
    </source>
</evidence>
<keyword evidence="4 11" id="KW-0812">Transmembrane</keyword>
<dbReference type="VEuPathDB" id="PlasmoDB:PocGH01_10030400"/>
<dbReference type="AlphaFoldDB" id="A0A1D3U908"/>
<comment type="similarity">
    <text evidence="2 11">Belongs to the fatty acid desaturase type 1 family.</text>
</comment>
<gene>
    <name evidence="14" type="primary">SCD</name>
    <name evidence="14" type="ORF">POCGH01_10030400</name>
</gene>
<feature type="transmembrane region" description="Helical" evidence="13">
    <location>
        <begin position="33"/>
        <end position="51"/>
    </location>
</feature>
<evidence type="ECO:0000256" key="7">
    <source>
        <dbReference type="ARBA" id="ARBA00023002"/>
    </source>
</evidence>
<evidence type="ECO:0000313" key="14">
    <source>
        <dbReference type="EMBL" id="SCQ16552.1"/>
    </source>
</evidence>
<evidence type="ECO:0000256" key="8">
    <source>
        <dbReference type="ARBA" id="ARBA00023098"/>
    </source>
</evidence>
<evidence type="ECO:0000256" key="12">
    <source>
        <dbReference type="SAM" id="Coils"/>
    </source>
</evidence>
<dbReference type="InterPro" id="IPR015876">
    <property type="entry name" value="Acyl-CoA_DS"/>
</dbReference>
<feature type="transmembrane region" description="Helical" evidence="13">
    <location>
        <begin position="338"/>
        <end position="358"/>
    </location>
</feature>
<feature type="transmembrane region" description="Helical" evidence="13">
    <location>
        <begin position="307"/>
        <end position="331"/>
    </location>
</feature>
<dbReference type="PANTHER" id="PTHR11351:SF31">
    <property type="entry name" value="DESATURASE 1, ISOFORM A-RELATED"/>
    <property type="match status" value="1"/>
</dbReference>
<comment type="subcellular location">
    <subcellularLocation>
        <location evidence="1">Membrane</location>
        <topology evidence="1">Multi-pass membrane protein</topology>
    </subcellularLocation>
</comment>
<dbReference type="PANTHER" id="PTHR11351">
    <property type="entry name" value="ACYL-COA DESATURASE"/>
    <property type="match status" value="1"/>
</dbReference>
<dbReference type="OrthoDB" id="1533126at2759"/>
<feature type="transmembrane region" description="Helical" evidence="13">
    <location>
        <begin position="213"/>
        <end position="236"/>
    </location>
</feature>
<dbReference type="PRINTS" id="PR00075">
    <property type="entry name" value="FACDDSATRASE"/>
</dbReference>
<feature type="transmembrane region" description="Helical" evidence="13">
    <location>
        <begin position="485"/>
        <end position="503"/>
    </location>
</feature>
<dbReference type="EC" id="1.14.19.1" evidence="14"/>
<evidence type="ECO:0000313" key="15">
    <source>
        <dbReference type="Proteomes" id="UP000242942"/>
    </source>
</evidence>
<feature type="transmembrane region" description="Helical" evidence="13">
    <location>
        <begin position="509"/>
        <end position="528"/>
    </location>
</feature>
<evidence type="ECO:0000256" key="13">
    <source>
        <dbReference type="SAM" id="Phobius"/>
    </source>
</evidence>
<dbReference type="EMBL" id="LT594591">
    <property type="protein sequence ID" value="SCQ16552.1"/>
    <property type="molecule type" value="Genomic_DNA"/>
</dbReference>
<evidence type="ECO:0000256" key="11">
    <source>
        <dbReference type="RuleBase" id="RU000581"/>
    </source>
</evidence>
<feature type="transmembrane region" description="Helical" evidence="13">
    <location>
        <begin position="797"/>
        <end position="816"/>
    </location>
</feature>
<keyword evidence="6 13" id="KW-1133">Transmembrane helix</keyword>
<keyword evidence="3 11" id="KW-0444">Lipid biosynthesis</keyword>
<reference evidence="14 15" key="1">
    <citation type="submission" date="2016-06" db="EMBL/GenBank/DDBJ databases">
        <authorList>
            <consortium name="Pathogen Informatics"/>
        </authorList>
    </citation>
    <scope>NUCLEOTIDE SEQUENCE [LARGE SCALE GENOMIC DNA]</scope>
    <source>
        <strain evidence="14">PocGH01</strain>
    </source>
</reference>
<feature type="transmembrane region" description="Helical" evidence="13">
    <location>
        <begin position="364"/>
        <end position="384"/>
    </location>
</feature>
<feature type="coiled-coil region" evidence="12">
    <location>
        <begin position="176"/>
        <end position="210"/>
    </location>
</feature>
<dbReference type="GO" id="GO:0005789">
    <property type="term" value="C:endoplasmic reticulum membrane"/>
    <property type="evidence" value="ECO:0007669"/>
    <property type="project" value="TreeGrafter"/>
</dbReference>
<feature type="transmembrane region" description="Helical" evidence="13">
    <location>
        <begin position="274"/>
        <end position="295"/>
    </location>
</feature>
<keyword evidence="10 11" id="KW-0275">Fatty acid biosynthesis</keyword>
<organism evidence="14 15">
    <name type="scientific">Plasmodium ovale</name>
    <name type="common">malaria parasite P. ovale</name>
    <dbReference type="NCBI Taxonomy" id="36330"/>
    <lineage>
        <taxon>Eukaryota</taxon>
        <taxon>Sar</taxon>
        <taxon>Alveolata</taxon>
        <taxon>Apicomplexa</taxon>
        <taxon>Aconoidasida</taxon>
        <taxon>Haemosporida</taxon>
        <taxon>Plasmodiidae</taxon>
        <taxon>Plasmodium</taxon>
        <taxon>Plasmodium (Plasmodium)</taxon>
    </lineage>
</organism>
<dbReference type="CDD" id="cd03505">
    <property type="entry name" value="Delta9-FADS-like"/>
    <property type="match status" value="1"/>
</dbReference>
<evidence type="ECO:0000256" key="2">
    <source>
        <dbReference type="ARBA" id="ARBA00009295"/>
    </source>
</evidence>
<feature type="transmembrane region" description="Helical" evidence="13">
    <location>
        <begin position="755"/>
        <end position="773"/>
    </location>
</feature>
<feature type="transmembrane region" description="Helical" evidence="13">
    <location>
        <begin position="720"/>
        <end position="743"/>
    </location>
</feature>
<keyword evidence="7 11" id="KW-0560">Oxidoreductase</keyword>
<evidence type="ECO:0000256" key="5">
    <source>
        <dbReference type="ARBA" id="ARBA00022832"/>
    </source>
</evidence>
<evidence type="ECO:0000256" key="4">
    <source>
        <dbReference type="ARBA" id="ARBA00022692"/>
    </source>
</evidence>
<feature type="transmembrane region" description="Helical" evidence="13">
    <location>
        <begin position="823"/>
        <end position="846"/>
    </location>
</feature>
<name>A0A1D3U908_PLAOA</name>
<evidence type="ECO:0000256" key="10">
    <source>
        <dbReference type="ARBA" id="ARBA00023160"/>
    </source>
</evidence>
<comment type="domain">
    <text evidence="11">The histidine box domains are involved in binding the catalytic metal ions.</text>
</comment>
<keyword evidence="8" id="KW-0443">Lipid metabolism</keyword>
<dbReference type="Proteomes" id="UP000242942">
    <property type="component" value="Chromosome 10"/>
</dbReference>
<protein>
    <submittedName>
        <fullName evidence="14">Stearoyl-CoA desaturase, putative</fullName>
        <ecNumber evidence="14">1.14.19.1</ecNumber>
    </submittedName>
</protein>
<comment type="cofactor">
    <cofactor evidence="11">
        <name>Fe(2+)</name>
        <dbReference type="ChEBI" id="CHEBI:29033"/>
    </cofactor>
</comment>
<feature type="transmembrane region" description="Helical" evidence="13">
    <location>
        <begin position="666"/>
        <end position="687"/>
    </location>
</feature>
<keyword evidence="12" id="KW-0175">Coiled coil</keyword>
<keyword evidence="9 13" id="KW-0472">Membrane</keyword>
<dbReference type="VEuPathDB" id="PlasmoDB:POWCR01_000106500"/>
<evidence type="ECO:0000256" key="1">
    <source>
        <dbReference type="ARBA" id="ARBA00004141"/>
    </source>
</evidence>
<dbReference type="GO" id="GO:0005506">
    <property type="term" value="F:iron ion binding"/>
    <property type="evidence" value="ECO:0007669"/>
    <property type="project" value="TreeGrafter"/>
</dbReference>
<accession>A0A1D3U908</accession>
<proteinExistence type="inferred from homology"/>
<keyword evidence="5" id="KW-0276">Fatty acid metabolism</keyword>
<evidence type="ECO:0000256" key="6">
    <source>
        <dbReference type="ARBA" id="ARBA00022989"/>
    </source>
</evidence>